<dbReference type="RefSeq" id="WP_323451219.1">
    <property type="nucleotide sequence ID" value="NZ_BSBI01000019.1"/>
</dbReference>
<evidence type="ECO:0000313" key="2">
    <source>
        <dbReference type="EMBL" id="GLF99273.1"/>
    </source>
</evidence>
<evidence type="ECO:0000313" key="3">
    <source>
        <dbReference type="Proteomes" id="UP001291653"/>
    </source>
</evidence>
<dbReference type="Proteomes" id="UP001291653">
    <property type="component" value="Unassembled WGS sequence"/>
</dbReference>
<keyword evidence="1" id="KW-0812">Transmembrane</keyword>
<feature type="transmembrane region" description="Helical" evidence="1">
    <location>
        <begin position="32"/>
        <end position="50"/>
    </location>
</feature>
<evidence type="ECO:0000256" key="1">
    <source>
        <dbReference type="SAM" id="Phobius"/>
    </source>
</evidence>
<feature type="transmembrane region" description="Helical" evidence="1">
    <location>
        <begin position="7"/>
        <end position="26"/>
    </location>
</feature>
<sequence>MTARKDPLDNPAILALFLAFFVWNALSTGGPAYLRIGAGALALLTGALLVRHRVRRLARRRAAG</sequence>
<evidence type="ECO:0008006" key="4">
    <source>
        <dbReference type="Google" id="ProtNLM"/>
    </source>
</evidence>
<dbReference type="EMBL" id="BSBI01000019">
    <property type="protein sequence ID" value="GLF99273.1"/>
    <property type="molecule type" value="Genomic_DNA"/>
</dbReference>
<name>A0ABQ5P9L5_9ACTN</name>
<gene>
    <name evidence="2" type="ORF">SYYSPA8_33270</name>
</gene>
<proteinExistence type="predicted"/>
<reference evidence="2 3" key="1">
    <citation type="submission" date="2022-10" db="EMBL/GenBank/DDBJ databases">
        <title>Draft genome sequence of Streptomyces sp. YSPA8.</title>
        <authorList>
            <person name="Moriuchi R."/>
            <person name="Dohra H."/>
            <person name="Yamamura H."/>
            <person name="Kodani S."/>
        </authorList>
    </citation>
    <scope>NUCLEOTIDE SEQUENCE [LARGE SCALE GENOMIC DNA]</scope>
    <source>
        <strain evidence="2 3">YSPA8</strain>
    </source>
</reference>
<keyword evidence="1" id="KW-1133">Transmembrane helix</keyword>
<organism evidence="2 3">
    <name type="scientific">Streptomyces yaizuensis</name>
    <dbReference type="NCBI Taxonomy" id="2989713"/>
    <lineage>
        <taxon>Bacteria</taxon>
        <taxon>Bacillati</taxon>
        <taxon>Actinomycetota</taxon>
        <taxon>Actinomycetes</taxon>
        <taxon>Kitasatosporales</taxon>
        <taxon>Streptomycetaceae</taxon>
        <taxon>Streptomyces</taxon>
    </lineage>
</organism>
<accession>A0ABQ5P9L5</accession>
<keyword evidence="1" id="KW-0472">Membrane</keyword>
<comment type="caution">
    <text evidence="2">The sequence shown here is derived from an EMBL/GenBank/DDBJ whole genome shotgun (WGS) entry which is preliminary data.</text>
</comment>
<keyword evidence="3" id="KW-1185">Reference proteome</keyword>
<protein>
    <recommendedName>
        <fullName evidence="4">EamA family transporter</fullName>
    </recommendedName>
</protein>